<gene>
    <name evidence="6" type="ORF">F511_20388</name>
</gene>
<comment type="similarity">
    <text evidence="2">Belongs to the Rho GDI family.</text>
</comment>
<dbReference type="InterPro" id="IPR000406">
    <property type="entry name" value="Rho_GDI"/>
</dbReference>
<comment type="subcellular location">
    <subcellularLocation>
        <location evidence="1">Cytoplasm</location>
    </subcellularLocation>
</comment>
<evidence type="ECO:0000313" key="7">
    <source>
        <dbReference type="Proteomes" id="UP000250235"/>
    </source>
</evidence>
<dbReference type="GO" id="GO:0005094">
    <property type="term" value="F:Rho GDP-dissociation inhibitor activity"/>
    <property type="evidence" value="ECO:0007669"/>
    <property type="project" value="InterPro"/>
</dbReference>
<evidence type="ECO:0000256" key="5">
    <source>
        <dbReference type="SAM" id="MobiDB-lite"/>
    </source>
</evidence>
<evidence type="ECO:0000256" key="3">
    <source>
        <dbReference type="ARBA" id="ARBA00022468"/>
    </source>
</evidence>
<evidence type="ECO:0000256" key="4">
    <source>
        <dbReference type="ARBA" id="ARBA00022490"/>
    </source>
</evidence>
<organism evidence="6 7">
    <name type="scientific">Dorcoceras hygrometricum</name>
    <dbReference type="NCBI Taxonomy" id="472368"/>
    <lineage>
        <taxon>Eukaryota</taxon>
        <taxon>Viridiplantae</taxon>
        <taxon>Streptophyta</taxon>
        <taxon>Embryophyta</taxon>
        <taxon>Tracheophyta</taxon>
        <taxon>Spermatophyta</taxon>
        <taxon>Magnoliopsida</taxon>
        <taxon>eudicotyledons</taxon>
        <taxon>Gunneridae</taxon>
        <taxon>Pentapetalae</taxon>
        <taxon>asterids</taxon>
        <taxon>lamiids</taxon>
        <taxon>Lamiales</taxon>
        <taxon>Gesneriaceae</taxon>
        <taxon>Didymocarpoideae</taxon>
        <taxon>Trichosporeae</taxon>
        <taxon>Loxocarpinae</taxon>
        <taxon>Dorcoceras</taxon>
    </lineage>
</organism>
<evidence type="ECO:0000313" key="6">
    <source>
        <dbReference type="EMBL" id="KZV22987.1"/>
    </source>
</evidence>
<keyword evidence="7" id="KW-1185">Reference proteome</keyword>
<evidence type="ECO:0000256" key="1">
    <source>
        <dbReference type="ARBA" id="ARBA00004496"/>
    </source>
</evidence>
<dbReference type="PANTHER" id="PTHR10980:SF61">
    <property type="entry name" value="OS01G0913600 PROTEIN"/>
    <property type="match status" value="1"/>
</dbReference>
<sequence>MIYHSMMDGRKNKEDPHDEELEEIPVGAGRRHTMSSDAMSGIVESIMASDNIINIPALVNKEEKSKRNKGVDEAKIMANKEKGGENSPNRKGLILARLDTSKEEDIREANVQIMTLSIVCPGRPEIELSHPFISSPKDCLFTLKEGTKYRLKFSFRVSNKVVSGLKYENTLWKAGVRVDRSTVVLGNFRPHDKPYGYQLEEETLPCGMLVRGLYSARAKVTDDDGTCYMDIQYHFDIKKTWP</sequence>
<name>A0A2Z7AUH7_9LAMI</name>
<dbReference type="PANTHER" id="PTHR10980">
    <property type="entry name" value="RHO GDP-DISSOCIATION INHIBITOR"/>
    <property type="match status" value="1"/>
</dbReference>
<dbReference type="GO" id="GO:0016020">
    <property type="term" value="C:membrane"/>
    <property type="evidence" value="ECO:0007669"/>
    <property type="project" value="TreeGrafter"/>
</dbReference>
<feature type="compositionally biased region" description="Basic and acidic residues" evidence="5">
    <location>
        <begin position="7"/>
        <end position="16"/>
    </location>
</feature>
<dbReference type="SUPFAM" id="SSF81296">
    <property type="entry name" value="E set domains"/>
    <property type="match status" value="1"/>
</dbReference>
<dbReference type="Gene3D" id="2.70.50.30">
    <property type="entry name" value="Coagulation Factor XIII, subunit A, domain 1"/>
    <property type="match status" value="1"/>
</dbReference>
<keyword evidence="3" id="KW-0343">GTPase activation</keyword>
<keyword evidence="4" id="KW-0963">Cytoplasm</keyword>
<dbReference type="Pfam" id="PF02115">
    <property type="entry name" value="Rho_GDI"/>
    <property type="match status" value="1"/>
</dbReference>
<evidence type="ECO:0000256" key="2">
    <source>
        <dbReference type="ARBA" id="ARBA00009758"/>
    </source>
</evidence>
<dbReference type="FunFam" id="2.70.50.30:FF:000004">
    <property type="entry name" value="Rho GDP-dissociation inhibitor 1"/>
    <property type="match status" value="1"/>
</dbReference>
<dbReference type="GO" id="GO:0005096">
    <property type="term" value="F:GTPase activator activity"/>
    <property type="evidence" value="ECO:0007669"/>
    <property type="project" value="UniProtKB-KW"/>
</dbReference>
<dbReference type="InterPro" id="IPR024792">
    <property type="entry name" value="RhoGDI_dom_sf"/>
</dbReference>
<dbReference type="PRINTS" id="PR00492">
    <property type="entry name" value="RHOGDI"/>
</dbReference>
<dbReference type="GO" id="GO:0005829">
    <property type="term" value="C:cytosol"/>
    <property type="evidence" value="ECO:0007669"/>
    <property type="project" value="TreeGrafter"/>
</dbReference>
<dbReference type="EMBL" id="KV013978">
    <property type="protein sequence ID" value="KZV22987.1"/>
    <property type="molecule type" value="Genomic_DNA"/>
</dbReference>
<dbReference type="GO" id="GO:0007266">
    <property type="term" value="P:Rho protein signal transduction"/>
    <property type="evidence" value="ECO:0007669"/>
    <property type="project" value="InterPro"/>
</dbReference>
<dbReference type="AlphaFoldDB" id="A0A2Z7AUH7"/>
<proteinExistence type="inferred from homology"/>
<reference evidence="6 7" key="1">
    <citation type="journal article" date="2015" name="Proc. Natl. Acad. Sci. U.S.A.">
        <title>The resurrection genome of Boea hygrometrica: A blueprint for survival of dehydration.</title>
        <authorList>
            <person name="Xiao L."/>
            <person name="Yang G."/>
            <person name="Zhang L."/>
            <person name="Yang X."/>
            <person name="Zhao S."/>
            <person name="Ji Z."/>
            <person name="Zhou Q."/>
            <person name="Hu M."/>
            <person name="Wang Y."/>
            <person name="Chen M."/>
            <person name="Xu Y."/>
            <person name="Jin H."/>
            <person name="Xiao X."/>
            <person name="Hu G."/>
            <person name="Bao F."/>
            <person name="Hu Y."/>
            <person name="Wan P."/>
            <person name="Li L."/>
            <person name="Deng X."/>
            <person name="Kuang T."/>
            <person name="Xiang C."/>
            <person name="Zhu J.K."/>
            <person name="Oliver M.J."/>
            <person name="He Y."/>
        </authorList>
    </citation>
    <scope>NUCLEOTIDE SEQUENCE [LARGE SCALE GENOMIC DNA]</scope>
    <source>
        <strain evidence="7">cv. XS01</strain>
    </source>
</reference>
<protein>
    <submittedName>
        <fullName evidence="6">Immunoglobulin E-set superfamily protein isoform 1</fullName>
    </submittedName>
</protein>
<dbReference type="OrthoDB" id="1683373at2759"/>
<feature type="region of interest" description="Disordered" evidence="5">
    <location>
        <begin position="1"/>
        <end position="23"/>
    </location>
</feature>
<accession>A0A2Z7AUH7</accession>
<dbReference type="Proteomes" id="UP000250235">
    <property type="component" value="Unassembled WGS sequence"/>
</dbReference>
<dbReference type="InterPro" id="IPR014756">
    <property type="entry name" value="Ig_E-set"/>
</dbReference>